<evidence type="ECO:0000256" key="2">
    <source>
        <dbReference type="ARBA" id="ARBA00023163"/>
    </source>
</evidence>
<comment type="caution">
    <text evidence="5">The sequence shown here is derived from an EMBL/GenBank/DDBJ whole genome shotgun (WGS) entry which is preliminary data.</text>
</comment>
<dbReference type="SUPFAM" id="SSF88659">
    <property type="entry name" value="Sigma3 and sigma4 domains of RNA polymerase sigma factors"/>
    <property type="match status" value="1"/>
</dbReference>
<dbReference type="Pfam" id="PF04967">
    <property type="entry name" value="HTH_10"/>
    <property type="match status" value="1"/>
</dbReference>
<dbReference type="InterPro" id="IPR007050">
    <property type="entry name" value="HTH_bacterioopsin"/>
</dbReference>
<evidence type="ECO:0000259" key="4">
    <source>
        <dbReference type="Pfam" id="PF24278"/>
    </source>
</evidence>
<dbReference type="InterPro" id="IPR013324">
    <property type="entry name" value="RNA_pol_sigma_r3/r4-like"/>
</dbReference>
<feature type="domain" description="HTH bat-type" evidence="3">
    <location>
        <begin position="165"/>
        <end position="216"/>
    </location>
</feature>
<dbReference type="EMBL" id="JBHSAQ010000002">
    <property type="protein sequence ID" value="MFC3957769.1"/>
    <property type="molecule type" value="Genomic_DNA"/>
</dbReference>
<dbReference type="PANTHER" id="PTHR34236:SF1">
    <property type="entry name" value="DIMETHYL SULFOXIDE REDUCTASE TRANSCRIPTIONAL ACTIVATOR"/>
    <property type="match status" value="1"/>
</dbReference>
<name>A0ABD5NKY5_9EURY</name>
<evidence type="ECO:0000256" key="1">
    <source>
        <dbReference type="ARBA" id="ARBA00023015"/>
    </source>
</evidence>
<dbReference type="InterPro" id="IPR056493">
    <property type="entry name" value="HVO_0513_N"/>
</dbReference>
<evidence type="ECO:0000313" key="5">
    <source>
        <dbReference type="EMBL" id="MFC3957769.1"/>
    </source>
</evidence>
<dbReference type="GeneID" id="73903144"/>
<keyword evidence="2" id="KW-0804">Transcription</keyword>
<reference evidence="5 6" key="1">
    <citation type="journal article" date="2019" name="Int. J. Syst. Evol. Microbiol.">
        <title>The Global Catalogue of Microorganisms (GCM) 10K type strain sequencing project: providing services to taxonomists for standard genome sequencing and annotation.</title>
        <authorList>
            <consortium name="The Broad Institute Genomics Platform"/>
            <consortium name="The Broad Institute Genome Sequencing Center for Infectious Disease"/>
            <person name="Wu L."/>
            <person name="Ma J."/>
        </authorList>
    </citation>
    <scope>NUCLEOTIDE SEQUENCE [LARGE SCALE GENOMIC DNA]</scope>
    <source>
        <strain evidence="5 6">IBRC-M 10256</strain>
    </source>
</reference>
<dbReference type="AlphaFoldDB" id="A0ABD5NKY5"/>
<dbReference type="Proteomes" id="UP001595846">
    <property type="component" value="Unassembled WGS sequence"/>
</dbReference>
<gene>
    <name evidence="5" type="ORF">ACFOUR_05200</name>
</gene>
<evidence type="ECO:0000259" key="3">
    <source>
        <dbReference type="Pfam" id="PF04967"/>
    </source>
</evidence>
<dbReference type="InterPro" id="IPR036388">
    <property type="entry name" value="WH-like_DNA-bd_sf"/>
</dbReference>
<sequence length="221" mass="24662">MDPAPLRFVTLSLSPEEWLGKTDEYVFEDPDLAHGPVYDVRLLPDGSVVTLYEVRGPPERIEALLRTHEPRDVAVAPSHDGAGAFVYAHGTHHETVAALLRGVRALGLAIDRPIEFRPDGSIRVTLVGDEERVRGLFERVPESVSMEVERTGAYEPSPNRVYASLTDRQREILRAAVELGYYRQPRETSYEEIAERLGTSEANVGEHIRRIESKIVAAVVP</sequence>
<dbReference type="PANTHER" id="PTHR34236">
    <property type="entry name" value="DIMETHYL SULFOXIDE REDUCTASE TRANSCRIPTIONAL ACTIVATOR"/>
    <property type="match status" value="1"/>
</dbReference>
<proteinExistence type="predicted"/>
<dbReference type="Gene3D" id="1.10.10.10">
    <property type="entry name" value="Winged helix-like DNA-binding domain superfamily/Winged helix DNA-binding domain"/>
    <property type="match status" value="1"/>
</dbReference>
<accession>A0ABD5NKY5</accession>
<evidence type="ECO:0000313" key="6">
    <source>
        <dbReference type="Proteomes" id="UP001595846"/>
    </source>
</evidence>
<feature type="domain" description="HVO-0513-like N-terminal" evidence="4">
    <location>
        <begin position="23"/>
        <end position="154"/>
    </location>
</feature>
<protein>
    <submittedName>
        <fullName evidence="5">Helix-turn-helix domain-containing protein</fullName>
    </submittedName>
</protein>
<organism evidence="5 6">
    <name type="scientific">Halovivax cerinus</name>
    <dbReference type="NCBI Taxonomy" id="1487865"/>
    <lineage>
        <taxon>Archaea</taxon>
        <taxon>Methanobacteriati</taxon>
        <taxon>Methanobacteriota</taxon>
        <taxon>Stenosarchaea group</taxon>
        <taxon>Halobacteria</taxon>
        <taxon>Halobacteriales</taxon>
        <taxon>Natrialbaceae</taxon>
        <taxon>Halovivax</taxon>
    </lineage>
</organism>
<dbReference type="RefSeq" id="WP_256530460.1">
    <property type="nucleotide sequence ID" value="NZ_CP101824.1"/>
</dbReference>
<keyword evidence="6" id="KW-1185">Reference proteome</keyword>
<keyword evidence="1" id="KW-0805">Transcription regulation</keyword>
<dbReference type="Pfam" id="PF24278">
    <property type="entry name" value="HVO_0513_N"/>
    <property type="match status" value="1"/>
</dbReference>